<evidence type="ECO:0000256" key="6">
    <source>
        <dbReference type="ARBA" id="ARBA00023125"/>
    </source>
</evidence>
<proteinExistence type="inferred from homology"/>
<evidence type="ECO:0000256" key="7">
    <source>
        <dbReference type="ARBA" id="ARBA00023163"/>
    </source>
</evidence>
<evidence type="ECO:0000259" key="13">
    <source>
        <dbReference type="PROSITE" id="PS51057"/>
    </source>
</evidence>
<evidence type="ECO:0000313" key="15">
    <source>
        <dbReference type="Proteomes" id="UP001148018"/>
    </source>
</evidence>
<dbReference type="InterPro" id="IPR001356">
    <property type="entry name" value="HD"/>
</dbReference>
<dbReference type="OrthoDB" id="3225452at2759"/>
<keyword evidence="8 9" id="KW-0539">Nucleus</keyword>
<keyword evidence="9 10" id="KW-0371">Homeobox</keyword>
<comment type="caution">
    <text evidence="14">The sequence shown here is derived from an EMBL/GenBank/DDBJ whole genome shotgun (WGS) entry which is preliminary data.</text>
</comment>
<evidence type="ECO:0000256" key="1">
    <source>
        <dbReference type="ARBA" id="ARBA00004123"/>
    </source>
</evidence>
<accession>A0A9Q0IWL7</accession>
<keyword evidence="4" id="KW-0563">Paired box</keyword>
<dbReference type="Proteomes" id="UP001148018">
    <property type="component" value="Unassembled WGS sequence"/>
</dbReference>
<evidence type="ECO:0000256" key="5">
    <source>
        <dbReference type="ARBA" id="ARBA00023015"/>
    </source>
</evidence>
<dbReference type="FunFam" id="1.10.10.10:FF:000003">
    <property type="entry name" value="Paired box protein Pax-6"/>
    <property type="match status" value="1"/>
</dbReference>
<dbReference type="PROSITE" id="PS50071">
    <property type="entry name" value="HOMEOBOX_2"/>
    <property type="match status" value="1"/>
</dbReference>
<gene>
    <name evidence="14" type="ORF">NHX12_020723</name>
</gene>
<dbReference type="GO" id="GO:0005634">
    <property type="term" value="C:nucleus"/>
    <property type="evidence" value="ECO:0007669"/>
    <property type="project" value="UniProtKB-SubCell"/>
</dbReference>
<keyword evidence="3" id="KW-0217">Developmental protein</keyword>
<dbReference type="InterPro" id="IPR036388">
    <property type="entry name" value="WH-like_DNA-bd_sf"/>
</dbReference>
<name>A0A9Q0IWL7_9TELE</name>
<comment type="subcellular location">
    <subcellularLocation>
        <location evidence="1 9 10">Nucleus</location>
    </subcellularLocation>
</comment>
<dbReference type="Pfam" id="PF00046">
    <property type="entry name" value="Homeodomain"/>
    <property type="match status" value="1"/>
</dbReference>
<dbReference type="Pfam" id="PF00292">
    <property type="entry name" value="PAX"/>
    <property type="match status" value="1"/>
</dbReference>
<keyword evidence="15" id="KW-1185">Reference proteome</keyword>
<protein>
    <recommendedName>
        <fullName evidence="16">Paired box protein Pax-4</fullName>
    </recommendedName>
</protein>
<dbReference type="InterPro" id="IPR001523">
    <property type="entry name" value="Paired_dom"/>
</dbReference>
<evidence type="ECO:0000313" key="14">
    <source>
        <dbReference type="EMBL" id="KAJ3612448.1"/>
    </source>
</evidence>
<sequence>MCGNMDIPSEGSVNQLGGTFLNGRPLPSSKRRRIIDLASEGVRPSDISKLTRVSNGCVSKILSRFSKTGRLDPKAVGGSRPRLLTPQVVARILQCKRQNPTIFAWEIRRKLATQGTCKPPGQVPSVSSINRFLRKLHYDPGPMCAVFNAHIGASPEDEEACGDHSWKRKDPGNQNRTTYTAAQSDALEQEFSRSHYADMYTREKLSAKTHLPENKIKIWFSNRLETPEARETLSWNALANYHLLRKTCRAVYERPPAVTVPSPRPQASPTETFHPSSSFSLMQRSPSCLHGNRAAWPVGHHYPGSKTLRPFTYSMTSPGWNQPGADFSLAPCRTNEMPRLAQHQDMTYGFI</sequence>
<dbReference type="PANTHER" id="PTHR45636:SF47">
    <property type="entry name" value="PAIRED BOX PROTEIN PAX-4"/>
    <property type="match status" value="1"/>
</dbReference>
<dbReference type="GO" id="GO:0000978">
    <property type="term" value="F:RNA polymerase II cis-regulatory region sequence-specific DNA binding"/>
    <property type="evidence" value="ECO:0007669"/>
    <property type="project" value="TreeGrafter"/>
</dbReference>
<dbReference type="EMBL" id="JANIIK010000036">
    <property type="protein sequence ID" value="KAJ3612448.1"/>
    <property type="molecule type" value="Genomic_DNA"/>
</dbReference>
<organism evidence="14 15">
    <name type="scientific">Muraenolepis orangiensis</name>
    <name type="common">Patagonian moray cod</name>
    <dbReference type="NCBI Taxonomy" id="630683"/>
    <lineage>
        <taxon>Eukaryota</taxon>
        <taxon>Metazoa</taxon>
        <taxon>Chordata</taxon>
        <taxon>Craniata</taxon>
        <taxon>Vertebrata</taxon>
        <taxon>Euteleostomi</taxon>
        <taxon>Actinopterygii</taxon>
        <taxon>Neopterygii</taxon>
        <taxon>Teleostei</taxon>
        <taxon>Neoteleostei</taxon>
        <taxon>Acanthomorphata</taxon>
        <taxon>Zeiogadaria</taxon>
        <taxon>Gadariae</taxon>
        <taxon>Gadiformes</taxon>
        <taxon>Muraenolepidoidei</taxon>
        <taxon>Muraenolepididae</taxon>
        <taxon>Muraenolepis</taxon>
    </lineage>
</organism>
<evidence type="ECO:0000256" key="8">
    <source>
        <dbReference type="ARBA" id="ARBA00023242"/>
    </source>
</evidence>
<dbReference type="PANTHER" id="PTHR45636">
    <property type="entry name" value="PAIRED BOX PROTEIN PAX-6-RELATED-RELATED"/>
    <property type="match status" value="1"/>
</dbReference>
<dbReference type="PROSITE" id="PS51057">
    <property type="entry name" value="PAIRED_2"/>
    <property type="match status" value="1"/>
</dbReference>
<keyword evidence="5" id="KW-0805">Transcription regulation</keyword>
<dbReference type="GO" id="GO:0030902">
    <property type="term" value="P:hindbrain development"/>
    <property type="evidence" value="ECO:0007669"/>
    <property type="project" value="UniProtKB-ARBA"/>
</dbReference>
<feature type="DNA-binding region" description="Homeobox" evidence="9">
    <location>
        <begin position="172"/>
        <end position="231"/>
    </location>
</feature>
<dbReference type="CDD" id="cd00086">
    <property type="entry name" value="homeodomain"/>
    <property type="match status" value="1"/>
</dbReference>
<feature type="compositionally biased region" description="Polar residues" evidence="11">
    <location>
        <begin position="265"/>
        <end position="276"/>
    </location>
</feature>
<dbReference type="InterPro" id="IPR043565">
    <property type="entry name" value="PAX_fam"/>
</dbReference>
<dbReference type="GO" id="GO:0048593">
    <property type="term" value="P:camera-type eye morphogenesis"/>
    <property type="evidence" value="ECO:0007669"/>
    <property type="project" value="UniProtKB-ARBA"/>
</dbReference>
<evidence type="ECO:0000256" key="2">
    <source>
        <dbReference type="ARBA" id="ARBA00005733"/>
    </source>
</evidence>
<dbReference type="GO" id="GO:0000981">
    <property type="term" value="F:DNA-binding transcription factor activity, RNA polymerase II-specific"/>
    <property type="evidence" value="ECO:0007669"/>
    <property type="project" value="TreeGrafter"/>
</dbReference>
<comment type="similarity">
    <text evidence="2">Belongs to the paired homeobox family.</text>
</comment>
<dbReference type="PRINTS" id="PR00027">
    <property type="entry name" value="PAIREDBOX"/>
</dbReference>
<evidence type="ECO:0000256" key="9">
    <source>
        <dbReference type="PROSITE-ProRule" id="PRU00108"/>
    </source>
</evidence>
<dbReference type="AlphaFoldDB" id="A0A9Q0IWL7"/>
<dbReference type="InterPro" id="IPR009057">
    <property type="entry name" value="Homeodomain-like_sf"/>
</dbReference>
<evidence type="ECO:0000256" key="4">
    <source>
        <dbReference type="ARBA" id="ARBA00022724"/>
    </source>
</evidence>
<reference evidence="14" key="1">
    <citation type="submission" date="2022-07" db="EMBL/GenBank/DDBJ databases">
        <title>Chromosome-level genome of Muraenolepis orangiensis.</title>
        <authorList>
            <person name="Kim J."/>
        </authorList>
    </citation>
    <scope>NUCLEOTIDE SEQUENCE</scope>
    <source>
        <strain evidence="14">KU_S4_2022</strain>
        <tissue evidence="14">Muscle</tissue>
    </source>
</reference>
<dbReference type="Gene3D" id="1.10.10.10">
    <property type="entry name" value="Winged helix-like DNA-binding domain superfamily/Winged helix DNA-binding domain"/>
    <property type="match status" value="2"/>
</dbReference>
<feature type="domain" description="Homeobox" evidence="12">
    <location>
        <begin position="170"/>
        <end position="230"/>
    </location>
</feature>
<keyword evidence="6 9" id="KW-0238">DNA-binding</keyword>
<evidence type="ECO:0000256" key="11">
    <source>
        <dbReference type="SAM" id="MobiDB-lite"/>
    </source>
</evidence>
<dbReference type="SMART" id="SM00389">
    <property type="entry name" value="HOX"/>
    <property type="match status" value="1"/>
</dbReference>
<dbReference type="SMART" id="SM00351">
    <property type="entry name" value="PAX"/>
    <property type="match status" value="1"/>
</dbReference>
<keyword evidence="7" id="KW-0804">Transcription</keyword>
<feature type="region of interest" description="Disordered" evidence="11">
    <location>
        <begin position="257"/>
        <end position="276"/>
    </location>
</feature>
<evidence type="ECO:0000256" key="3">
    <source>
        <dbReference type="ARBA" id="ARBA00022473"/>
    </source>
</evidence>
<dbReference type="SUPFAM" id="SSF46689">
    <property type="entry name" value="Homeodomain-like"/>
    <property type="match status" value="2"/>
</dbReference>
<evidence type="ECO:0000256" key="10">
    <source>
        <dbReference type="RuleBase" id="RU000682"/>
    </source>
</evidence>
<evidence type="ECO:0000259" key="12">
    <source>
        <dbReference type="PROSITE" id="PS50071"/>
    </source>
</evidence>
<feature type="domain" description="Paired" evidence="13">
    <location>
        <begin position="9"/>
        <end position="136"/>
    </location>
</feature>
<dbReference type="GO" id="GO:0009952">
    <property type="term" value="P:anterior/posterior pattern specification"/>
    <property type="evidence" value="ECO:0007669"/>
    <property type="project" value="UniProtKB-ARBA"/>
</dbReference>
<evidence type="ECO:0008006" key="16">
    <source>
        <dbReference type="Google" id="ProtNLM"/>
    </source>
</evidence>
<dbReference type="Gene3D" id="1.10.10.60">
    <property type="entry name" value="Homeodomain-like"/>
    <property type="match status" value="1"/>
</dbReference>